<evidence type="ECO:0000313" key="2">
    <source>
        <dbReference type="Proteomes" id="UP001497512"/>
    </source>
</evidence>
<dbReference type="Proteomes" id="UP001497512">
    <property type="component" value="Chromosome 13"/>
</dbReference>
<organism evidence="1 2">
    <name type="scientific">Sphagnum troendelagicum</name>
    <dbReference type="NCBI Taxonomy" id="128251"/>
    <lineage>
        <taxon>Eukaryota</taxon>
        <taxon>Viridiplantae</taxon>
        <taxon>Streptophyta</taxon>
        <taxon>Embryophyta</taxon>
        <taxon>Bryophyta</taxon>
        <taxon>Sphagnophytina</taxon>
        <taxon>Sphagnopsida</taxon>
        <taxon>Sphagnales</taxon>
        <taxon>Sphagnaceae</taxon>
        <taxon>Sphagnum</taxon>
    </lineage>
</organism>
<keyword evidence="2" id="KW-1185">Reference proteome</keyword>
<dbReference type="EMBL" id="OZ019905">
    <property type="protein sequence ID" value="CAK9202456.1"/>
    <property type="molecule type" value="Genomic_DNA"/>
</dbReference>
<gene>
    <name evidence="1" type="ORF">CSSPTR1EN2_LOCUS6416</name>
</gene>
<protein>
    <submittedName>
        <fullName evidence="1">Uncharacterized protein</fullName>
    </submittedName>
</protein>
<proteinExistence type="predicted"/>
<accession>A0ABP0TQF3</accession>
<name>A0ABP0TQF3_9BRYO</name>
<evidence type="ECO:0000313" key="1">
    <source>
        <dbReference type="EMBL" id="CAK9202456.1"/>
    </source>
</evidence>
<sequence length="106" mass="11899">MGSSSIRLPSDWGACGGGSGGRWYPFPRLVSAGGAGLGMVIESPTHSALVREARIQNFLHYHVIGLGPFRHRWDSDEPRELGDVFQFDCNQRSCEPFDVRLYWLNF</sequence>
<reference evidence="1" key="1">
    <citation type="submission" date="2024-02" db="EMBL/GenBank/DDBJ databases">
        <authorList>
            <consortium name="ELIXIR-Norway"/>
            <consortium name="Elixir Norway"/>
        </authorList>
    </citation>
    <scope>NUCLEOTIDE SEQUENCE</scope>
</reference>